<dbReference type="InterPro" id="IPR002156">
    <property type="entry name" value="RNaseH_domain"/>
</dbReference>
<dbReference type="InterPro" id="IPR052929">
    <property type="entry name" value="RNase_H-like_EbsB-rel"/>
</dbReference>
<accession>A0AAV6WE21</accession>
<dbReference type="PANTHER" id="PTHR47074">
    <property type="entry name" value="BNAC02G40300D PROTEIN"/>
    <property type="match status" value="1"/>
</dbReference>
<dbReference type="InterPro" id="IPR036397">
    <property type="entry name" value="RNaseH_sf"/>
</dbReference>
<dbReference type="Pfam" id="PF13456">
    <property type="entry name" value="RVT_3"/>
    <property type="match status" value="1"/>
</dbReference>
<dbReference type="Gene3D" id="3.30.420.10">
    <property type="entry name" value="Ribonuclease H-like superfamily/Ribonuclease H"/>
    <property type="match status" value="1"/>
</dbReference>
<dbReference type="CDD" id="cd06222">
    <property type="entry name" value="RNase_H_like"/>
    <property type="match status" value="1"/>
</dbReference>
<dbReference type="EMBL" id="WHWC01000016">
    <property type="protein sequence ID" value="KAG8367040.1"/>
    <property type="molecule type" value="Genomic_DNA"/>
</dbReference>
<dbReference type="PANTHER" id="PTHR47074:SF11">
    <property type="entry name" value="REVERSE TRANSCRIPTASE-LIKE PROTEIN"/>
    <property type="match status" value="1"/>
</dbReference>
<dbReference type="InterPro" id="IPR012337">
    <property type="entry name" value="RNaseH-like_sf"/>
</dbReference>
<name>A0AAV6WE21_9LAMI</name>
<dbReference type="GO" id="GO:0003676">
    <property type="term" value="F:nucleic acid binding"/>
    <property type="evidence" value="ECO:0007669"/>
    <property type="project" value="InterPro"/>
</dbReference>
<keyword evidence="3" id="KW-1185">Reference proteome</keyword>
<evidence type="ECO:0000313" key="2">
    <source>
        <dbReference type="EMBL" id="KAG8367040.1"/>
    </source>
</evidence>
<dbReference type="GO" id="GO:0004523">
    <property type="term" value="F:RNA-DNA hybrid ribonuclease activity"/>
    <property type="evidence" value="ECO:0007669"/>
    <property type="project" value="InterPro"/>
</dbReference>
<evidence type="ECO:0000259" key="1">
    <source>
        <dbReference type="Pfam" id="PF13456"/>
    </source>
</evidence>
<evidence type="ECO:0000313" key="3">
    <source>
        <dbReference type="Proteomes" id="UP000826271"/>
    </source>
</evidence>
<dbReference type="InterPro" id="IPR044730">
    <property type="entry name" value="RNase_H-like_dom_plant"/>
</dbReference>
<dbReference type="AlphaFoldDB" id="A0AAV6WE21"/>
<sequence>MTSPNTLPLNALVASLIDPVTRTWNADLVQHIFLPPDVDTVLSTPLGRYPSSDTVVWHYTKNGIFAVKIAYHVVRSMGTNISLSSSIQPGNWSFSWGAKVPHRHGMKIQSARSSSATWNPPPNGVIKVNFDGAMLSNMCGVGAGVLIRDANGICVGWLSKFFLDLTHPEHAEAVAAQEAMELLAHGGWRDVILEGDCAQVISKLRNPYTDSSLILLFYVKRTGNRVAHTLASSATFSLEGSINPPTSVIPFLVAEYSVVA</sequence>
<comment type="caution">
    <text evidence="2">The sequence shown here is derived from an EMBL/GenBank/DDBJ whole genome shotgun (WGS) entry which is preliminary data.</text>
</comment>
<gene>
    <name evidence="2" type="ORF">BUALT_Bualt16G0031100</name>
</gene>
<feature type="domain" description="RNase H type-1" evidence="1">
    <location>
        <begin position="129"/>
        <end position="212"/>
    </location>
</feature>
<protein>
    <recommendedName>
        <fullName evidence="1">RNase H type-1 domain-containing protein</fullName>
    </recommendedName>
</protein>
<organism evidence="2 3">
    <name type="scientific">Buddleja alternifolia</name>
    <dbReference type="NCBI Taxonomy" id="168488"/>
    <lineage>
        <taxon>Eukaryota</taxon>
        <taxon>Viridiplantae</taxon>
        <taxon>Streptophyta</taxon>
        <taxon>Embryophyta</taxon>
        <taxon>Tracheophyta</taxon>
        <taxon>Spermatophyta</taxon>
        <taxon>Magnoliopsida</taxon>
        <taxon>eudicotyledons</taxon>
        <taxon>Gunneridae</taxon>
        <taxon>Pentapetalae</taxon>
        <taxon>asterids</taxon>
        <taxon>lamiids</taxon>
        <taxon>Lamiales</taxon>
        <taxon>Scrophulariaceae</taxon>
        <taxon>Buddlejeae</taxon>
        <taxon>Buddleja</taxon>
    </lineage>
</organism>
<reference evidence="2" key="1">
    <citation type="submission" date="2019-10" db="EMBL/GenBank/DDBJ databases">
        <authorList>
            <person name="Zhang R."/>
            <person name="Pan Y."/>
            <person name="Wang J."/>
            <person name="Ma R."/>
            <person name="Yu S."/>
        </authorList>
    </citation>
    <scope>NUCLEOTIDE SEQUENCE</scope>
    <source>
        <strain evidence="2">LA-IB0</strain>
        <tissue evidence="2">Leaf</tissue>
    </source>
</reference>
<dbReference type="Proteomes" id="UP000826271">
    <property type="component" value="Unassembled WGS sequence"/>
</dbReference>
<proteinExistence type="predicted"/>
<dbReference type="SUPFAM" id="SSF53098">
    <property type="entry name" value="Ribonuclease H-like"/>
    <property type="match status" value="1"/>
</dbReference>